<evidence type="ECO:0000256" key="1">
    <source>
        <dbReference type="SAM" id="Phobius"/>
    </source>
</evidence>
<proteinExistence type="predicted"/>
<gene>
    <name evidence="2" type="ORF">BK123_25250</name>
</gene>
<evidence type="ECO:0000313" key="3">
    <source>
        <dbReference type="Proteomes" id="UP000187074"/>
    </source>
</evidence>
<dbReference type="OrthoDB" id="1797983at2"/>
<dbReference type="RefSeq" id="WP_076325108.1">
    <property type="nucleotide sequence ID" value="NZ_MRTF01000009.1"/>
</dbReference>
<dbReference type="EMBL" id="MRTF01000009">
    <property type="protein sequence ID" value="OME89682.1"/>
    <property type="molecule type" value="Genomic_DNA"/>
</dbReference>
<accession>A0A1R1AVZ9</accession>
<dbReference type="STRING" id="1401.BK123_25250"/>
<keyword evidence="1" id="KW-1133">Transmembrane helix</keyword>
<name>A0A1R1AVZ9_PAELA</name>
<dbReference type="AlphaFoldDB" id="A0A1R1AVZ9"/>
<comment type="caution">
    <text evidence="2">The sequence shown here is derived from an EMBL/GenBank/DDBJ whole genome shotgun (WGS) entry which is preliminary data.</text>
</comment>
<protein>
    <submittedName>
        <fullName evidence="2">Uncharacterized protein</fullName>
    </submittedName>
</protein>
<sequence length="160" mass="17665">MKKTRSVLYVILLIVVFGTGYYVGSRSENSKPISKENARKAIQTLWVNSAEPPLPKVVIEGTEIPLRRSGYSWCNRNNCVTTDAAPPKLEDMAPVAVTGGTDIQTTPPEGIHGFTIQNLTDPDIDGYTVPTEPGSYLYEIHCTWPLEQGRASFYFAVTVQ</sequence>
<dbReference type="Proteomes" id="UP000187074">
    <property type="component" value="Unassembled WGS sequence"/>
</dbReference>
<keyword evidence="1" id="KW-0472">Membrane</keyword>
<keyword evidence="1" id="KW-0812">Transmembrane</keyword>
<reference evidence="2 3" key="1">
    <citation type="submission" date="2016-11" db="EMBL/GenBank/DDBJ databases">
        <title>Paenibacillus species isolates.</title>
        <authorList>
            <person name="Beno S.M."/>
        </authorList>
    </citation>
    <scope>NUCLEOTIDE SEQUENCE [LARGE SCALE GENOMIC DNA]</scope>
    <source>
        <strain evidence="2 3">FSL F4-0100</strain>
    </source>
</reference>
<feature type="transmembrane region" description="Helical" evidence="1">
    <location>
        <begin position="7"/>
        <end position="24"/>
    </location>
</feature>
<organism evidence="2 3">
    <name type="scientific">Paenibacillus lautus</name>
    <name type="common">Bacillus lautus</name>
    <dbReference type="NCBI Taxonomy" id="1401"/>
    <lineage>
        <taxon>Bacteria</taxon>
        <taxon>Bacillati</taxon>
        <taxon>Bacillota</taxon>
        <taxon>Bacilli</taxon>
        <taxon>Bacillales</taxon>
        <taxon>Paenibacillaceae</taxon>
        <taxon>Paenibacillus</taxon>
    </lineage>
</organism>
<evidence type="ECO:0000313" key="2">
    <source>
        <dbReference type="EMBL" id="OME89682.1"/>
    </source>
</evidence>